<gene>
    <name evidence="2" type="ORF">PIB30_103448</name>
</gene>
<sequence>MVYNTPANSRTRASRGTQSQPLSEVKVPPFNQKLIVLSVSNWVHGLLHTSVQSLCSTLGEGVSSMRGRLIDFKAQLASQGNELRGLRNDLRGCPVISS</sequence>
<reference evidence="2 3" key="1">
    <citation type="journal article" date="2023" name="Plants (Basel)">
        <title>Bridging the Gap: Combining Genomics and Transcriptomics Approaches to Understand Stylosanthes scabra, an Orphan Legume from the Brazilian Caatinga.</title>
        <authorList>
            <person name="Ferreira-Neto J.R.C."/>
            <person name="da Silva M.D."/>
            <person name="Binneck E."/>
            <person name="de Melo N.F."/>
            <person name="da Silva R.H."/>
            <person name="de Melo A.L.T.M."/>
            <person name="Pandolfi V."/>
            <person name="Bustamante F.O."/>
            <person name="Brasileiro-Vidal A.C."/>
            <person name="Benko-Iseppon A.M."/>
        </authorList>
    </citation>
    <scope>NUCLEOTIDE SEQUENCE [LARGE SCALE GENOMIC DNA]</scope>
    <source>
        <tissue evidence="2">Leaves</tissue>
    </source>
</reference>
<comment type="caution">
    <text evidence="2">The sequence shown here is derived from an EMBL/GenBank/DDBJ whole genome shotgun (WGS) entry which is preliminary data.</text>
</comment>
<evidence type="ECO:0000256" key="1">
    <source>
        <dbReference type="SAM" id="MobiDB-lite"/>
    </source>
</evidence>
<dbReference type="EMBL" id="JASCZI010033573">
    <property type="protein sequence ID" value="MED6128996.1"/>
    <property type="molecule type" value="Genomic_DNA"/>
</dbReference>
<keyword evidence="3" id="KW-1185">Reference proteome</keyword>
<feature type="compositionally biased region" description="Polar residues" evidence="1">
    <location>
        <begin position="1"/>
        <end position="22"/>
    </location>
</feature>
<feature type="region of interest" description="Disordered" evidence="1">
    <location>
        <begin position="1"/>
        <end position="24"/>
    </location>
</feature>
<evidence type="ECO:0000313" key="2">
    <source>
        <dbReference type="EMBL" id="MED6128996.1"/>
    </source>
</evidence>
<proteinExistence type="predicted"/>
<evidence type="ECO:0000313" key="3">
    <source>
        <dbReference type="Proteomes" id="UP001341840"/>
    </source>
</evidence>
<name>A0ABU6RXX9_9FABA</name>
<protein>
    <submittedName>
        <fullName evidence="2">Uncharacterized protein</fullName>
    </submittedName>
</protein>
<dbReference type="Proteomes" id="UP001341840">
    <property type="component" value="Unassembled WGS sequence"/>
</dbReference>
<accession>A0ABU6RXX9</accession>
<organism evidence="2 3">
    <name type="scientific">Stylosanthes scabra</name>
    <dbReference type="NCBI Taxonomy" id="79078"/>
    <lineage>
        <taxon>Eukaryota</taxon>
        <taxon>Viridiplantae</taxon>
        <taxon>Streptophyta</taxon>
        <taxon>Embryophyta</taxon>
        <taxon>Tracheophyta</taxon>
        <taxon>Spermatophyta</taxon>
        <taxon>Magnoliopsida</taxon>
        <taxon>eudicotyledons</taxon>
        <taxon>Gunneridae</taxon>
        <taxon>Pentapetalae</taxon>
        <taxon>rosids</taxon>
        <taxon>fabids</taxon>
        <taxon>Fabales</taxon>
        <taxon>Fabaceae</taxon>
        <taxon>Papilionoideae</taxon>
        <taxon>50 kb inversion clade</taxon>
        <taxon>dalbergioids sensu lato</taxon>
        <taxon>Dalbergieae</taxon>
        <taxon>Pterocarpus clade</taxon>
        <taxon>Stylosanthes</taxon>
    </lineage>
</organism>